<evidence type="ECO:0000256" key="1">
    <source>
        <dbReference type="ARBA" id="ARBA00004651"/>
    </source>
</evidence>
<evidence type="ECO:0000256" key="6">
    <source>
        <dbReference type="SAM" id="Phobius"/>
    </source>
</evidence>
<feature type="transmembrane region" description="Helical" evidence="6">
    <location>
        <begin position="411"/>
        <end position="429"/>
    </location>
</feature>
<keyword evidence="3 6" id="KW-0812">Transmembrane</keyword>
<dbReference type="Gene3D" id="1.20.1740.10">
    <property type="entry name" value="Amino acid/polyamine transporter I"/>
    <property type="match status" value="1"/>
</dbReference>
<dbReference type="Proteomes" id="UP000276178">
    <property type="component" value="Unassembled WGS sequence"/>
</dbReference>
<dbReference type="EMBL" id="BJOD01000062">
    <property type="protein sequence ID" value="GED28184.1"/>
    <property type="molecule type" value="Genomic_DNA"/>
</dbReference>
<feature type="transmembrane region" description="Helical" evidence="6">
    <location>
        <begin position="383"/>
        <end position="405"/>
    </location>
</feature>
<evidence type="ECO:0000313" key="9">
    <source>
        <dbReference type="Proteomes" id="UP000276178"/>
    </source>
</evidence>
<dbReference type="AlphaFoldDB" id="A0A3M8AUN5"/>
<feature type="transmembrane region" description="Helical" evidence="6">
    <location>
        <begin position="152"/>
        <end position="172"/>
    </location>
</feature>
<feature type="transmembrane region" description="Helical" evidence="6">
    <location>
        <begin position="326"/>
        <end position="343"/>
    </location>
</feature>
<dbReference type="InterPro" id="IPR050367">
    <property type="entry name" value="APC_superfamily"/>
</dbReference>
<feature type="transmembrane region" description="Helical" evidence="6">
    <location>
        <begin position="349"/>
        <end position="371"/>
    </location>
</feature>
<dbReference type="OrthoDB" id="9762947at2"/>
<name>A0A3M8AUN5_9BACL</name>
<sequence length="458" mass="49815">MSNQLELKKTLSAFHLWVIGVGIVISGNYFGWNFGLAASGYIGMLIAIGVMAVMYLFMCFGISELSTALPYAGGPYSFARRAMGPFAGFLTGIGVILEYFIAAPVVAIGIGAYINFLFPTINPILAAAFMYLFFMIVHIIGVKEYASLETILVFIALGLIVLMYFVGLPQISMENLFGAEGTPLIPGGIEGIWAALPYAMWLFLAIEMLPMLSEECRDAKRDMPKGILSGIVTLLILSVLTTTVAIGLSGIDQLSTASDPLPTAVAATFGNTYWLAQILASIGLVGLIASFSGVILAYSRQIFALSRAGYLPAFLSHLHPTRRTPYAAIILPGIIGLLLVVLFNPNDLILISTFGALVSYISMNLSVIILRKKEPDLVRPYKTPLYPFIPIVSLVLAVIALFASFFANLTFFWVSISVFGVAIIYYFAWAKNHINVNAPEEQFSQESRQHPANVELQK</sequence>
<evidence type="ECO:0000256" key="4">
    <source>
        <dbReference type="ARBA" id="ARBA00022989"/>
    </source>
</evidence>
<dbReference type="Proteomes" id="UP000317180">
    <property type="component" value="Unassembled WGS sequence"/>
</dbReference>
<feature type="transmembrane region" description="Helical" evidence="6">
    <location>
        <begin position="12"/>
        <end position="32"/>
    </location>
</feature>
<dbReference type="PANTHER" id="PTHR42770">
    <property type="entry name" value="AMINO ACID TRANSPORTER-RELATED"/>
    <property type="match status" value="1"/>
</dbReference>
<feature type="transmembrane region" description="Helical" evidence="6">
    <location>
        <begin position="120"/>
        <end position="140"/>
    </location>
</feature>
<keyword evidence="4 6" id="KW-1133">Transmembrane helix</keyword>
<dbReference type="GO" id="GO:0022857">
    <property type="term" value="F:transmembrane transporter activity"/>
    <property type="evidence" value="ECO:0007669"/>
    <property type="project" value="InterPro"/>
</dbReference>
<accession>A0A3M8AUN5</accession>
<evidence type="ECO:0000256" key="5">
    <source>
        <dbReference type="ARBA" id="ARBA00023136"/>
    </source>
</evidence>
<reference evidence="7 10" key="2">
    <citation type="submission" date="2019-06" db="EMBL/GenBank/DDBJ databases">
        <title>Whole genome shotgun sequence of Brevibacillus agri NBRC 15538.</title>
        <authorList>
            <person name="Hosoyama A."/>
            <person name="Uohara A."/>
            <person name="Ohji S."/>
            <person name="Ichikawa N."/>
        </authorList>
    </citation>
    <scope>NUCLEOTIDE SEQUENCE [LARGE SCALE GENOMIC DNA]</scope>
    <source>
        <strain evidence="7 10">NBRC 15538</strain>
    </source>
</reference>
<feature type="transmembrane region" description="Helical" evidence="6">
    <location>
        <begin position="184"/>
        <end position="206"/>
    </location>
</feature>
<keyword evidence="2" id="KW-1003">Cell membrane</keyword>
<comment type="caution">
    <text evidence="8">The sequence shown here is derived from an EMBL/GenBank/DDBJ whole genome shotgun (WGS) entry which is preliminary data.</text>
</comment>
<dbReference type="GO" id="GO:0005886">
    <property type="term" value="C:plasma membrane"/>
    <property type="evidence" value="ECO:0007669"/>
    <property type="project" value="UniProtKB-SubCell"/>
</dbReference>
<dbReference type="GeneID" id="82813535"/>
<dbReference type="EMBL" id="RHHN01000040">
    <property type="protein sequence ID" value="RNB54315.1"/>
    <property type="molecule type" value="Genomic_DNA"/>
</dbReference>
<feature type="transmembrane region" description="Helical" evidence="6">
    <location>
        <begin position="86"/>
        <end position="114"/>
    </location>
</feature>
<feature type="transmembrane region" description="Helical" evidence="6">
    <location>
        <begin position="38"/>
        <end position="65"/>
    </location>
</feature>
<evidence type="ECO:0000313" key="8">
    <source>
        <dbReference type="EMBL" id="RNB54315.1"/>
    </source>
</evidence>
<comment type="subcellular location">
    <subcellularLocation>
        <location evidence="1">Cell membrane</location>
        <topology evidence="1">Multi-pass membrane protein</topology>
    </subcellularLocation>
</comment>
<dbReference type="InterPro" id="IPR002293">
    <property type="entry name" value="AA/rel_permease1"/>
</dbReference>
<evidence type="ECO:0000256" key="3">
    <source>
        <dbReference type="ARBA" id="ARBA00022692"/>
    </source>
</evidence>
<evidence type="ECO:0000256" key="2">
    <source>
        <dbReference type="ARBA" id="ARBA00022475"/>
    </source>
</evidence>
<protein>
    <submittedName>
        <fullName evidence="8">Ethanolamine permease</fullName>
    </submittedName>
</protein>
<evidence type="ECO:0000313" key="10">
    <source>
        <dbReference type="Proteomes" id="UP000317180"/>
    </source>
</evidence>
<keyword evidence="10" id="KW-1185">Reference proteome</keyword>
<reference evidence="8 9" key="1">
    <citation type="submission" date="2018-10" db="EMBL/GenBank/DDBJ databases">
        <title>Phylogenomics of Brevibacillus.</title>
        <authorList>
            <person name="Dunlap C."/>
        </authorList>
    </citation>
    <scope>NUCLEOTIDE SEQUENCE [LARGE SCALE GENOMIC DNA]</scope>
    <source>
        <strain evidence="8 9">NRRL NRS 1219</strain>
    </source>
</reference>
<dbReference type="NCBIfam" id="TIGR00908">
    <property type="entry name" value="2A0305"/>
    <property type="match status" value="1"/>
</dbReference>
<evidence type="ECO:0000313" key="7">
    <source>
        <dbReference type="EMBL" id="GED28184.1"/>
    </source>
</evidence>
<dbReference type="PANTHER" id="PTHR42770:SF7">
    <property type="entry name" value="MEMBRANE PROTEIN"/>
    <property type="match status" value="1"/>
</dbReference>
<feature type="transmembrane region" description="Helical" evidence="6">
    <location>
        <begin position="227"/>
        <end position="251"/>
    </location>
</feature>
<keyword evidence="5 6" id="KW-0472">Membrane</keyword>
<organism evidence="8 9">
    <name type="scientific">Brevibacillus agri</name>
    <dbReference type="NCBI Taxonomy" id="51101"/>
    <lineage>
        <taxon>Bacteria</taxon>
        <taxon>Bacillati</taxon>
        <taxon>Bacillota</taxon>
        <taxon>Bacilli</taxon>
        <taxon>Bacillales</taxon>
        <taxon>Paenibacillaceae</taxon>
        <taxon>Brevibacillus</taxon>
    </lineage>
</organism>
<dbReference type="PIRSF" id="PIRSF006060">
    <property type="entry name" value="AA_transporter"/>
    <property type="match status" value="1"/>
</dbReference>
<proteinExistence type="predicted"/>
<gene>
    <name evidence="8" type="primary">eat</name>
    <name evidence="7" type="synonym">eutP</name>
    <name evidence="7" type="ORF">BAG01nite_42860</name>
    <name evidence="8" type="ORF">EB820_14195</name>
</gene>
<feature type="transmembrane region" description="Helical" evidence="6">
    <location>
        <begin position="271"/>
        <end position="298"/>
    </location>
</feature>
<dbReference type="RefSeq" id="WP_122953007.1">
    <property type="nucleotide sequence ID" value="NZ_BJOD01000062.1"/>
</dbReference>
<dbReference type="Pfam" id="PF13520">
    <property type="entry name" value="AA_permease_2"/>
    <property type="match status" value="1"/>
</dbReference>
<dbReference type="InterPro" id="IPR004757">
    <property type="entry name" value="EtNH_permease"/>
</dbReference>